<dbReference type="EMBL" id="WIGO01000053">
    <property type="protein sequence ID" value="KAF6833941.1"/>
    <property type="molecule type" value="Genomic_DNA"/>
</dbReference>
<dbReference type="Proteomes" id="UP000654918">
    <property type="component" value="Unassembled WGS sequence"/>
</dbReference>
<comment type="caution">
    <text evidence="2">The sequence shown here is derived from an EMBL/GenBank/DDBJ whole genome shotgun (WGS) entry which is preliminary data.</text>
</comment>
<keyword evidence="3" id="KW-1185">Reference proteome</keyword>
<feature type="compositionally biased region" description="Acidic residues" evidence="1">
    <location>
        <begin position="26"/>
        <end position="40"/>
    </location>
</feature>
<evidence type="ECO:0000256" key="1">
    <source>
        <dbReference type="SAM" id="MobiDB-lite"/>
    </source>
</evidence>
<organism evidence="2 3">
    <name type="scientific">Colletotrichum plurivorum</name>
    <dbReference type="NCBI Taxonomy" id="2175906"/>
    <lineage>
        <taxon>Eukaryota</taxon>
        <taxon>Fungi</taxon>
        <taxon>Dikarya</taxon>
        <taxon>Ascomycota</taxon>
        <taxon>Pezizomycotina</taxon>
        <taxon>Sordariomycetes</taxon>
        <taxon>Hypocreomycetidae</taxon>
        <taxon>Glomerellales</taxon>
        <taxon>Glomerellaceae</taxon>
        <taxon>Colletotrichum</taxon>
        <taxon>Colletotrichum orchidearum species complex</taxon>
    </lineage>
</organism>
<evidence type="ECO:0000313" key="3">
    <source>
        <dbReference type="Proteomes" id="UP000654918"/>
    </source>
</evidence>
<proteinExistence type="predicted"/>
<dbReference type="AlphaFoldDB" id="A0A8H6NIP9"/>
<feature type="region of interest" description="Disordered" evidence="1">
    <location>
        <begin position="1"/>
        <end position="62"/>
    </location>
</feature>
<reference evidence="2" key="1">
    <citation type="journal article" date="2020" name="Phytopathology">
        <title>Genome Sequence Resources of Colletotrichum truncatum, C. plurivorum, C. musicola, and C. sojae: Four Species Pathogenic to Soybean (Glycine max).</title>
        <authorList>
            <person name="Rogerio F."/>
            <person name="Boufleur T.R."/>
            <person name="Ciampi-Guillardi M."/>
            <person name="Sukno S.A."/>
            <person name="Thon M.R."/>
            <person name="Massola Junior N.S."/>
            <person name="Baroncelli R."/>
        </authorList>
    </citation>
    <scope>NUCLEOTIDE SEQUENCE</scope>
    <source>
        <strain evidence="2">LFN00145</strain>
    </source>
</reference>
<accession>A0A8H6NIP9</accession>
<gene>
    <name evidence="2" type="ORF">CPLU01_05236</name>
</gene>
<evidence type="ECO:0000313" key="2">
    <source>
        <dbReference type="EMBL" id="KAF6833941.1"/>
    </source>
</evidence>
<name>A0A8H6NIP9_9PEZI</name>
<sequence>MALAVALATKARRAERNSTTTATTDGNDDDEKGGEVEAGECSEGKEGGCKGGGYEGEENGAVGVGEERSLRAFEMTMSFVAETRARAMLLSCLDVIHVGIEAREKKSAKIRQRGTQTP</sequence>
<protein>
    <submittedName>
        <fullName evidence="2">Uncharacterized protein</fullName>
    </submittedName>
</protein>